<feature type="repeat" description="TPR" evidence="1">
    <location>
        <begin position="227"/>
        <end position="260"/>
    </location>
</feature>
<dbReference type="PROSITE" id="PS50005">
    <property type="entry name" value="TPR"/>
    <property type="match status" value="1"/>
</dbReference>
<evidence type="ECO:0000313" key="3">
    <source>
        <dbReference type="Proteomes" id="UP000479293"/>
    </source>
</evidence>
<dbReference type="RefSeq" id="WP_152764212.1">
    <property type="nucleotide sequence ID" value="NZ_WHLY01000002.1"/>
</dbReference>
<gene>
    <name evidence="2" type="ORF">GBK04_24280</name>
</gene>
<proteinExistence type="predicted"/>
<dbReference type="InterPro" id="IPR019734">
    <property type="entry name" value="TPR_rpt"/>
</dbReference>
<dbReference type="AlphaFoldDB" id="A0A7C9FZF7"/>
<reference evidence="2 3" key="1">
    <citation type="submission" date="2019-10" db="EMBL/GenBank/DDBJ databases">
        <title>Draft Genome Sequence of Cytophagaceae sp. SJW1-29.</title>
        <authorList>
            <person name="Choi A."/>
        </authorList>
    </citation>
    <scope>NUCLEOTIDE SEQUENCE [LARGE SCALE GENOMIC DNA]</scope>
    <source>
        <strain evidence="2 3">SJW1-29</strain>
    </source>
</reference>
<keyword evidence="1" id="KW-0802">TPR repeat</keyword>
<dbReference type="InterPro" id="IPR011990">
    <property type="entry name" value="TPR-like_helical_dom_sf"/>
</dbReference>
<sequence length="317" mass="35671">MSLNTGDIIEGIYQLEEKVFVGEQGQCSRWLADDITSYRRSEVLIDTIPADYVADLHWKADKLNVRLAGQSADCDCRYIVWDQNPTPTPIVRYEPSHLSNPIRKRLASLIDSLPVGVHETLVAQDFPEYWHDGTNGILIFYRKVVATLPSSQTVREIKEHWKQALFARSMAEPIPEIPPEKAMPSPSNWPIFLSVIGVLLALSVYSLRSQMGPDPVASQSASQLTAFRRAFEQGIVYEKKGAYPEAVESFETAVREAPASETIDARLDSLAQAYATYAQAECTRYHGAGSEQLYFIPNQYYHYAAILSRNHTIHTCE</sequence>
<keyword evidence="3" id="KW-1185">Reference proteome</keyword>
<dbReference type="Proteomes" id="UP000479293">
    <property type="component" value="Unassembled WGS sequence"/>
</dbReference>
<accession>A0A7C9FZF7</accession>
<dbReference type="EMBL" id="WHLY01000002">
    <property type="protein sequence ID" value="MPR36373.1"/>
    <property type="molecule type" value="Genomic_DNA"/>
</dbReference>
<evidence type="ECO:0000313" key="2">
    <source>
        <dbReference type="EMBL" id="MPR36373.1"/>
    </source>
</evidence>
<evidence type="ECO:0000256" key="1">
    <source>
        <dbReference type="PROSITE-ProRule" id="PRU00339"/>
    </source>
</evidence>
<protein>
    <submittedName>
        <fullName evidence="2">Uncharacterized protein</fullName>
    </submittedName>
</protein>
<dbReference type="Gene3D" id="1.25.40.10">
    <property type="entry name" value="Tetratricopeptide repeat domain"/>
    <property type="match status" value="1"/>
</dbReference>
<comment type="caution">
    <text evidence="2">The sequence shown here is derived from an EMBL/GenBank/DDBJ whole genome shotgun (WGS) entry which is preliminary data.</text>
</comment>
<organism evidence="2 3">
    <name type="scientific">Salmonirosea aquatica</name>
    <dbReference type="NCBI Taxonomy" id="2654236"/>
    <lineage>
        <taxon>Bacteria</taxon>
        <taxon>Pseudomonadati</taxon>
        <taxon>Bacteroidota</taxon>
        <taxon>Cytophagia</taxon>
        <taxon>Cytophagales</taxon>
        <taxon>Spirosomataceae</taxon>
        <taxon>Salmonirosea</taxon>
    </lineage>
</organism>
<name>A0A7C9FZF7_9BACT</name>